<dbReference type="eggNOG" id="COG0697">
    <property type="taxonomic scope" value="Bacteria"/>
</dbReference>
<keyword evidence="2" id="KW-1133">Transmembrane helix</keyword>
<dbReference type="Gene3D" id="1.10.3730.20">
    <property type="match status" value="1"/>
</dbReference>
<dbReference type="EMBL" id="CP004121">
    <property type="protein sequence ID" value="AGF59127.1"/>
    <property type="molecule type" value="Genomic_DNA"/>
</dbReference>
<feature type="transmembrane region" description="Helical" evidence="2">
    <location>
        <begin position="111"/>
        <end position="134"/>
    </location>
</feature>
<dbReference type="SUPFAM" id="SSF103481">
    <property type="entry name" value="Multidrug resistance efflux transporter EmrE"/>
    <property type="match status" value="2"/>
</dbReference>
<dbReference type="OrthoDB" id="5604143at2"/>
<dbReference type="KEGG" id="csr:Cspa_c53820"/>
<evidence type="ECO:0000313" key="5">
    <source>
        <dbReference type="Proteomes" id="UP000011728"/>
    </source>
</evidence>
<feature type="transmembrane region" description="Helical" evidence="2">
    <location>
        <begin position="42"/>
        <end position="65"/>
    </location>
</feature>
<keyword evidence="2" id="KW-0472">Membrane</keyword>
<reference evidence="4 5" key="1">
    <citation type="submission" date="2013-02" db="EMBL/GenBank/DDBJ databases">
        <title>Genome sequence of Clostridium saccharoperbutylacetonicum N1-4(HMT).</title>
        <authorList>
            <person name="Poehlein A."/>
            <person name="Daniel R."/>
        </authorList>
    </citation>
    <scope>NUCLEOTIDE SEQUENCE [LARGE SCALE GENOMIC DNA]</scope>
    <source>
        <strain evidence="5">N1-4(HMT)</strain>
    </source>
</reference>
<dbReference type="Proteomes" id="UP000011728">
    <property type="component" value="Chromosome"/>
</dbReference>
<proteinExistence type="inferred from homology"/>
<feature type="transmembrane region" description="Helical" evidence="2">
    <location>
        <begin position="86"/>
        <end position="105"/>
    </location>
</feature>
<feature type="domain" description="EamA" evidence="3">
    <location>
        <begin position="167"/>
        <end position="306"/>
    </location>
</feature>
<dbReference type="GO" id="GO:0016020">
    <property type="term" value="C:membrane"/>
    <property type="evidence" value="ECO:0007669"/>
    <property type="project" value="InterPro"/>
</dbReference>
<dbReference type="PANTHER" id="PTHR22911">
    <property type="entry name" value="ACYL-MALONYL CONDENSING ENZYME-RELATED"/>
    <property type="match status" value="1"/>
</dbReference>
<feature type="domain" description="EamA" evidence="3">
    <location>
        <begin position="10"/>
        <end position="157"/>
    </location>
</feature>
<organism evidence="4 5">
    <name type="scientific">Clostridium saccharoperbutylacetonicum N1-4(HMT)</name>
    <dbReference type="NCBI Taxonomy" id="931276"/>
    <lineage>
        <taxon>Bacteria</taxon>
        <taxon>Bacillati</taxon>
        <taxon>Bacillota</taxon>
        <taxon>Clostridia</taxon>
        <taxon>Eubacteriales</taxon>
        <taxon>Clostridiaceae</taxon>
        <taxon>Clostridium</taxon>
    </lineage>
</organism>
<feature type="transmembrane region" description="Helical" evidence="2">
    <location>
        <begin position="236"/>
        <end position="254"/>
    </location>
</feature>
<dbReference type="PANTHER" id="PTHR22911:SF137">
    <property type="entry name" value="SOLUTE CARRIER FAMILY 35 MEMBER G2-RELATED"/>
    <property type="match status" value="1"/>
</dbReference>
<keyword evidence="5" id="KW-1185">Reference proteome</keyword>
<feature type="transmembrane region" description="Helical" evidence="2">
    <location>
        <begin position="165"/>
        <end position="189"/>
    </location>
</feature>
<dbReference type="AlphaFoldDB" id="M1N6V7"/>
<dbReference type="PATRIC" id="fig|931276.5.peg.5437"/>
<evidence type="ECO:0000256" key="1">
    <source>
        <dbReference type="ARBA" id="ARBA00007362"/>
    </source>
</evidence>
<dbReference type="STRING" id="36745.CLSAP_51290"/>
<feature type="transmembrane region" description="Helical" evidence="2">
    <location>
        <begin position="141"/>
        <end position="159"/>
    </location>
</feature>
<gene>
    <name evidence="4" type="ORF">Cspa_c53820</name>
</gene>
<name>M1N6V7_9CLOT</name>
<evidence type="ECO:0000256" key="2">
    <source>
        <dbReference type="SAM" id="Phobius"/>
    </source>
</evidence>
<protein>
    <submittedName>
        <fullName evidence="4">Permease of the drug/metabolite transporter (DMT) superfamily</fullName>
    </submittedName>
</protein>
<accession>M1N6V7</accession>
<keyword evidence="2" id="KW-0812">Transmembrane</keyword>
<dbReference type="InterPro" id="IPR000620">
    <property type="entry name" value="EamA_dom"/>
</dbReference>
<comment type="similarity">
    <text evidence="1">Belongs to the EamA transporter family.</text>
</comment>
<dbReference type="HOGENOM" id="CLU_044169_1_0_9"/>
<dbReference type="InterPro" id="IPR037185">
    <property type="entry name" value="EmrE-like"/>
</dbReference>
<feature type="transmembrane region" description="Helical" evidence="2">
    <location>
        <begin position="12"/>
        <end position="36"/>
    </location>
</feature>
<sequence length="323" mass="34056">MENNKNDYKIGVFTGIGSAVTWGIDTVLVALILAMSPFSSEGAVLVAPIIAACFHDVFSAIWTFIYLAIKGKLSPLVKAMKTKSGLVVALAAIMGGPIGMTGYVMSIKYIGASYTAIITSLYPAIGGVLAYLILKEKIGKKGWAGLIVAIIGIFLIGYSPDGSEVSMIGIIWAIVCAVGWGSESVICAIGMKDDEVSAESALQIRQLTSGIVYAVLIVPMIGGIGIGMEALKTNSVWWLIGVALAGTASYLFYYQSIDKIGATKAMGLNSTNTVFAIIFDVLINGTQLSLKTIICSLMVMGGVYFMAKISEETKETPKLAEAN</sequence>
<dbReference type="RefSeq" id="WP_015395434.1">
    <property type="nucleotide sequence ID" value="NC_020291.1"/>
</dbReference>
<evidence type="ECO:0000313" key="4">
    <source>
        <dbReference type="EMBL" id="AGF59127.1"/>
    </source>
</evidence>
<dbReference type="Pfam" id="PF00892">
    <property type="entry name" value="EamA"/>
    <property type="match status" value="2"/>
</dbReference>
<evidence type="ECO:0000259" key="3">
    <source>
        <dbReference type="Pfam" id="PF00892"/>
    </source>
</evidence>
<feature type="transmembrane region" description="Helical" evidence="2">
    <location>
        <begin position="210"/>
        <end position="230"/>
    </location>
</feature>